<dbReference type="PANTHER" id="PTHR47017:SF1">
    <property type="entry name" value="ACYL-COA"/>
    <property type="match status" value="1"/>
</dbReference>
<dbReference type="EMBL" id="VRTS01000003">
    <property type="protein sequence ID" value="TXK64440.1"/>
    <property type="molecule type" value="Genomic_DNA"/>
</dbReference>
<name>A0A5C8KVT2_9GAMM</name>
<organism evidence="1 2">
    <name type="scientific">Alkalisalibacterium limincola</name>
    <dbReference type="NCBI Taxonomy" id="2699169"/>
    <lineage>
        <taxon>Bacteria</taxon>
        <taxon>Pseudomonadati</taxon>
        <taxon>Pseudomonadota</taxon>
        <taxon>Gammaproteobacteria</taxon>
        <taxon>Lysobacterales</taxon>
        <taxon>Lysobacteraceae</taxon>
        <taxon>Alkalisalibacterium</taxon>
    </lineage>
</organism>
<dbReference type="Gene3D" id="3.40.630.30">
    <property type="match status" value="1"/>
</dbReference>
<dbReference type="AlphaFoldDB" id="A0A5C8KVT2"/>
<gene>
    <name evidence="1" type="ORF">FU658_05980</name>
</gene>
<evidence type="ECO:0000313" key="2">
    <source>
        <dbReference type="Proteomes" id="UP000321248"/>
    </source>
</evidence>
<dbReference type="SUPFAM" id="SSF55729">
    <property type="entry name" value="Acyl-CoA N-acyltransferases (Nat)"/>
    <property type="match status" value="1"/>
</dbReference>
<protein>
    <submittedName>
        <fullName evidence="1">N-acetyltransferase</fullName>
    </submittedName>
</protein>
<sequence>MSELRIHDSIGEIPAATWDGLLGCEHPFMRHAFLSGLESTGCLRDAWGWTPRHASLWEDGRLVAAAPAYLKTNSHGEFVFDHAWAHAYQQHGHAYYPKWLVASPYTPVTGPRLLARTPAHAGQLLDAMVERALGESLSSIHLNFAPASQLQATGPDWLARNDIQFHWRRQAGWHDFEDFLGALERKKRKNIRAERRQVRDAGVALRVVHGDEATADEIATLHALYCLSFASKGNSPALTLAFFQHLAAHMPRQLVMVLAERQGELLAGAICLRDRHRLYGRYWGTRVDVPGLHFEACYYQGIEYCLREGIDVFEPGAQGEHKVARGFLPVLTHSRHWVAHPGFREALAPWCAEERTHAQRYASLIETNHNPFRDAPPLAAG</sequence>
<dbReference type="PANTHER" id="PTHR47017">
    <property type="entry name" value="ACYL-COA"/>
    <property type="match status" value="1"/>
</dbReference>
<comment type="caution">
    <text evidence="1">The sequence shown here is derived from an EMBL/GenBank/DDBJ whole genome shotgun (WGS) entry which is preliminary data.</text>
</comment>
<proteinExistence type="predicted"/>
<dbReference type="OrthoDB" id="9776898at2"/>
<dbReference type="InterPro" id="IPR007434">
    <property type="entry name" value="FemAB-like"/>
</dbReference>
<dbReference type="Pfam" id="PF04339">
    <property type="entry name" value="FemAB_like"/>
    <property type="match status" value="1"/>
</dbReference>
<reference evidence="1 2" key="1">
    <citation type="submission" date="2019-08" db="EMBL/GenBank/DDBJ databases">
        <authorList>
            <person name="Karlyshev A.V."/>
        </authorList>
    </citation>
    <scope>NUCLEOTIDE SEQUENCE [LARGE SCALE GENOMIC DNA]</scope>
    <source>
        <strain evidence="1 2">Alg18-2.2</strain>
    </source>
</reference>
<dbReference type="Proteomes" id="UP000321248">
    <property type="component" value="Unassembled WGS sequence"/>
</dbReference>
<dbReference type="RefSeq" id="WP_147891252.1">
    <property type="nucleotide sequence ID" value="NZ_VRTS01000003.1"/>
</dbReference>
<accession>A0A5C8KVT2</accession>
<evidence type="ECO:0000313" key="1">
    <source>
        <dbReference type="EMBL" id="TXK64440.1"/>
    </source>
</evidence>
<keyword evidence="2" id="KW-1185">Reference proteome</keyword>
<dbReference type="InterPro" id="IPR016181">
    <property type="entry name" value="Acyl_CoA_acyltransferase"/>
</dbReference>